<evidence type="ECO:0000313" key="1">
    <source>
        <dbReference type="EMBL" id="KAI3739399.1"/>
    </source>
</evidence>
<proteinExistence type="predicted"/>
<name>A0ACB9CYM2_CICIN</name>
<accession>A0ACB9CYM2</accession>
<dbReference type="EMBL" id="CM042013">
    <property type="protein sequence ID" value="KAI3739399.1"/>
    <property type="molecule type" value="Genomic_DNA"/>
</dbReference>
<comment type="caution">
    <text evidence="1">The sequence shown here is derived from an EMBL/GenBank/DDBJ whole genome shotgun (WGS) entry which is preliminary data.</text>
</comment>
<reference evidence="2" key="1">
    <citation type="journal article" date="2022" name="Mol. Ecol. Resour.">
        <title>The genomes of chicory, endive, great burdock and yacon provide insights into Asteraceae palaeo-polyploidization history and plant inulin production.</title>
        <authorList>
            <person name="Fan W."/>
            <person name="Wang S."/>
            <person name="Wang H."/>
            <person name="Wang A."/>
            <person name="Jiang F."/>
            <person name="Liu H."/>
            <person name="Zhao H."/>
            <person name="Xu D."/>
            <person name="Zhang Y."/>
        </authorList>
    </citation>
    <scope>NUCLEOTIDE SEQUENCE [LARGE SCALE GENOMIC DNA]</scope>
    <source>
        <strain evidence="2">cv. Punajuju</strain>
    </source>
</reference>
<keyword evidence="2" id="KW-1185">Reference proteome</keyword>
<organism evidence="1 2">
    <name type="scientific">Cichorium intybus</name>
    <name type="common">Chicory</name>
    <dbReference type="NCBI Taxonomy" id="13427"/>
    <lineage>
        <taxon>Eukaryota</taxon>
        <taxon>Viridiplantae</taxon>
        <taxon>Streptophyta</taxon>
        <taxon>Embryophyta</taxon>
        <taxon>Tracheophyta</taxon>
        <taxon>Spermatophyta</taxon>
        <taxon>Magnoliopsida</taxon>
        <taxon>eudicotyledons</taxon>
        <taxon>Gunneridae</taxon>
        <taxon>Pentapetalae</taxon>
        <taxon>asterids</taxon>
        <taxon>campanulids</taxon>
        <taxon>Asterales</taxon>
        <taxon>Asteraceae</taxon>
        <taxon>Cichorioideae</taxon>
        <taxon>Cichorieae</taxon>
        <taxon>Cichoriinae</taxon>
        <taxon>Cichorium</taxon>
    </lineage>
</organism>
<reference evidence="1 2" key="2">
    <citation type="journal article" date="2022" name="Mol. Ecol. Resour.">
        <title>The genomes of chicory, endive, great burdock and yacon provide insights into Asteraceae paleo-polyploidization history and plant inulin production.</title>
        <authorList>
            <person name="Fan W."/>
            <person name="Wang S."/>
            <person name="Wang H."/>
            <person name="Wang A."/>
            <person name="Jiang F."/>
            <person name="Liu H."/>
            <person name="Zhao H."/>
            <person name="Xu D."/>
            <person name="Zhang Y."/>
        </authorList>
    </citation>
    <scope>NUCLEOTIDE SEQUENCE [LARGE SCALE GENOMIC DNA]</scope>
    <source>
        <strain evidence="2">cv. Punajuju</strain>
        <tissue evidence="1">Leaves</tissue>
    </source>
</reference>
<protein>
    <submittedName>
        <fullName evidence="1">Uncharacterized protein</fullName>
    </submittedName>
</protein>
<gene>
    <name evidence="1" type="ORF">L2E82_29803</name>
</gene>
<sequence length="104" mass="11648">MATSSFHVDGGGRFDVFFIGTSFLRKALGHRRKGLRIWNNKKKSNTALMGPDVGQKHSRSESNRNHRGSDGFAASLPATARTDQHEIVHAELIDRIDSLRFLFP</sequence>
<evidence type="ECO:0000313" key="2">
    <source>
        <dbReference type="Proteomes" id="UP001055811"/>
    </source>
</evidence>
<dbReference type="Proteomes" id="UP001055811">
    <property type="component" value="Linkage Group LG05"/>
</dbReference>